<dbReference type="AlphaFoldDB" id="A0A8J5IPD6"/>
<dbReference type="PANTHER" id="PTHR40866:SF1">
    <property type="entry name" value="BED-TYPE DOMAIN-CONTAINING PROTEIN"/>
    <property type="match status" value="1"/>
</dbReference>
<evidence type="ECO:0008006" key="3">
    <source>
        <dbReference type="Google" id="ProtNLM"/>
    </source>
</evidence>
<gene>
    <name evidence="1" type="ORF">JG688_00018535</name>
</gene>
<keyword evidence="2" id="KW-1185">Reference proteome</keyword>
<comment type="caution">
    <text evidence="1">The sequence shown here is derived from an EMBL/GenBank/DDBJ whole genome shotgun (WGS) entry which is preliminary data.</text>
</comment>
<evidence type="ECO:0000313" key="2">
    <source>
        <dbReference type="Proteomes" id="UP000709295"/>
    </source>
</evidence>
<accession>A0A8J5IPD6</accession>
<dbReference type="Proteomes" id="UP000709295">
    <property type="component" value="Unassembled WGS sequence"/>
</dbReference>
<protein>
    <recommendedName>
        <fullName evidence="3">HAT C-terminal dimerisation domain-containing protein</fullName>
    </recommendedName>
</protein>
<dbReference type="EMBL" id="JAENGY010003487">
    <property type="protein sequence ID" value="KAG6941698.1"/>
    <property type="molecule type" value="Genomic_DNA"/>
</dbReference>
<organism evidence="1 2">
    <name type="scientific">Phytophthora aleatoria</name>
    <dbReference type="NCBI Taxonomy" id="2496075"/>
    <lineage>
        <taxon>Eukaryota</taxon>
        <taxon>Sar</taxon>
        <taxon>Stramenopiles</taxon>
        <taxon>Oomycota</taxon>
        <taxon>Peronosporomycetes</taxon>
        <taxon>Peronosporales</taxon>
        <taxon>Peronosporaceae</taxon>
        <taxon>Phytophthora</taxon>
    </lineage>
</organism>
<reference evidence="1" key="1">
    <citation type="submission" date="2021-01" db="EMBL/GenBank/DDBJ databases">
        <title>Phytophthora aleatoria, a newly-described species from Pinus radiata is distinct from Phytophthora cactorum isolates based on comparative genomics.</title>
        <authorList>
            <person name="Mcdougal R."/>
            <person name="Panda P."/>
            <person name="Williams N."/>
            <person name="Studholme D.J."/>
        </authorList>
    </citation>
    <scope>NUCLEOTIDE SEQUENCE</scope>
    <source>
        <strain evidence="1">NZFS 4037</strain>
    </source>
</reference>
<name>A0A8J5IPD6_9STRA</name>
<proteinExistence type="predicted"/>
<dbReference type="PANTHER" id="PTHR40866">
    <property type="entry name" value="BED-TYPE DOMAIN-CONTAINING PROTEIN"/>
    <property type="match status" value="1"/>
</dbReference>
<sequence>MEDEGDLSAQSLFDLIADTLSLYEQPWGGLLHVKDFMKRDVGLIDKVHKLMKKLSTVKVRALLRSHTSLAPVIRNDTCWSSTYKTLQRCTMLEPILRSLDGETVSVSELKPLLVSRSENICVTSLLNDLANFESVTKTLQGTTLTESGLVKIQRGKPLTAAERAACTAFRSDDDPESVRTQDDGPNPQFAAQAFKRRKTTKCSAYVNSGYVPPPSNTSNECERLFSRVMLIFSGVRKSMDRVCDVGNHLKCS</sequence>
<evidence type="ECO:0000313" key="1">
    <source>
        <dbReference type="EMBL" id="KAG6941698.1"/>
    </source>
</evidence>